<name>A0AAU7N4H2_9ROSI</name>
<dbReference type="GO" id="GO:0031047">
    <property type="term" value="P:regulatory ncRNA-mediated gene silencing"/>
    <property type="evidence" value="ECO:0007669"/>
    <property type="project" value="UniProtKB-KW"/>
</dbReference>
<dbReference type="Gene3D" id="3.30.420.10">
    <property type="entry name" value="Ribonuclease H-like superfamily/Ribonuclease H"/>
    <property type="match status" value="1"/>
</dbReference>
<feature type="region of interest" description="Disordered" evidence="7">
    <location>
        <begin position="1"/>
        <end position="22"/>
    </location>
</feature>
<dbReference type="CDD" id="cd04657">
    <property type="entry name" value="Piwi_ago-like"/>
    <property type="match status" value="1"/>
</dbReference>
<evidence type="ECO:0000256" key="2">
    <source>
        <dbReference type="ARBA" id="ARBA00022491"/>
    </source>
</evidence>
<dbReference type="PROSITE" id="PS50821">
    <property type="entry name" value="PAZ"/>
    <property type="match status" value="1"/>
</dbReference>
<evidence type="ECO:0000256" key="5">
    <source>
        <dbReference type="ARBA" id="ARBA00023158"/>
    </source>
</evidence>
<dbReference type="Pfam" id="PF16486">
    <property type="entry name" value="ArgoN"/>
    <property type="match status" value="1"/>
</dbReference>
<dbReference type="InterPro" id="IPR032474">
    <property type="entry name" value="Argonaute_N"/>
</dbReference>
<feature type="domain" description="Piwi" evidence="9">
    <location>
        <begin position="566"/>
        <end position="874"/>
    </location>
</feature>
<comment type="similarity">
    <text evidence="1">Belongs to the argonaute family. Ago subfamily.</text>
</comment>
<evidence type="ECO:0000259" key="8">
    <source>
        <dbReference type="PROSITE" id="PS50821"/>
    </source>
</evidence>
<keyword evidence="3" id="KW-0810">Translation regulation</keyword>
<evidence type="ECO:0000259" key="9">
    <source>
        <dbReference type="PROSITE" id="PS50822"/>
    </source>
</evidence>
<dbReference type="SUPFAM" id="SSF101690">
    <property type="entry name" value="PAZ domain"/>
    <property type="match status" value="1"/>
</dbReference>
<feature type="region of interest" description="Disordered" evidence="7">
    <location>
        <begin position="147"/>
        <end position="172"/>
    </location>
</feature>
<dbReference type="GO" id="GO:0051607">
    <property type="term" value="P:defense response to virus"/>
    <property type="evidence" value="ECO:0007669"/>
    <property type="project" value="UniProtKB-ARBA"/>
</dbReference>
<sequence length="913" mass="101894">MDSGEDGNGAQDALPPPPPVPPNVVPIKVDSVASEPVKKKVTRVPIARRGFASKGQKIALTTNHFKVNVTGADGHFFHYSVSLSYEDGRPVDGKGIGRKVIDRVHETYDSELGGKDFAYDGEKSLFTVGPLPRNKLEFTVVLEDVSSNRNNGNGSPDRGSPNESDRKRMRRPYQSKTFKVEISFAAKIPMQAIANALRGQESENSQEALRVLDIILRQHASKQGCLLVRQSFFHNDPKNFIDLGGGVLGCRGFHSSFRTTQGGLSLNIDVSTTMIVQPGPVVDFLIANQNARDPFSLDWAKAKKMLKNLRVKTSPSNTEYKITGLSEKPCKEQLFTLKQRNGKDENGEAQTIEVTVFDYFVNHRHIELRYSADLPCINVGKPKRPTYFPIELCTLVSLQRYTKALSTLQRASLVERSRQKPQERIGVLTNALRSNNYDAEPMLRSCGISISRDLTQIEGRVLAAPRLKVGNGEDFFPRNGRWNFNNKKLVEPTKIERWAVVNFSARCDIRNLVRELIKCGGMKGIHIDPPFDVFEENPQSRRAPPIVRVEKMFEEIQSKLPGAPQFLLCLLPERKNSDLYGPWKRKNLSEYGIVTQCIAPTRVNDQYLTNVLLKINAKLGGLNSMLAVEHSPSIPIVSKGPTIILGMDVSHGSPGQSDVPSIAAVVSSRQWPLISRYRASVRTQSPKVEMIDSLYKRVSETEDEGIIRELLLDFYVSSGKRKPDQIIIFRDGVSESQFNQVLNIELDQIIEACKFLDEKWSPKFVVIVAQKNHHTKFFQHGSPDNVPPGTVIDNKVCHPRNNDFYLCAHAGMIGTTRPTHYHVLLDEVGFSSDDLQELVHSLSYVYQRSTTAISVVAPICYAHLAATQMSQFMKFEDTSETSSSQGGLTSAGPVPVPQLPKLQESVCNSMFFC</sequence>
<dbReference type="SUPFAM" id="SSF53098">
    <property type="entry name" value="Ribonuclease H-like"/>
    <property type="match status" value="1"/>
</dbReference>
<dbReference type="PANTHER" id="PTHR22891">
    <property type="entry name" value="EUKARYOTIC TRANSLATION INITIATION FACTOR 2C"/>
    <property type="match status" value="1"/>
</dbReference>
<dbReference type="Gene3D" id="2.170.260.10">
    <property type="entry name" value="paz domain"/>
    <property type="match status" value="1"/>
</dbReference>
<dbReference type="GO" id="GO:0006417">
    <property type="term" value="P:regulation of translation"/>
    <property type="evidence" value="ECO:0007669"/>
    <property type="project" value="UniProtKB-KW"/>
</dbReference>
<dbReference type="GO" id="GO:0003723">
    <property type="term" value="F:RNA binding"/>
    <property type="evidence" value="ECO:0007669"/>
    <property type="project" value="UniProtKB-KW"/>
</dbReference>
<evidence type="ECO:0000256" key="6">
    <source>
        <dbReference type="ARBA" id="ARBA00023274"/>
    </source>
</evidence>
<dbReference type="EMBL" id="PP858531">
    <property type="protein sequence ID" value="XBR10339.1"/>
    <property type="molecule type" value="mRNA"/>
</dbReference>
<evidence type="ECO:0000256" key="7">
    <source>
        <dbReference type="SAM" id="MobiDB-lite"/>
    </source>
</evidence>
<dbReference type="InterPro" id="IPR014811">
    <property type="entry name" value="ArgoL1"/>
</dbReference>
<evidence type="ECO:0000256" key="3">
    <source>
        <dbReference type="ARBA" id="ARBA00022845"/>
    </source>
</evidence>
<dbReference type="Pfam" id="PF16487">
    <property type="entry name" value="ArgoMid"/>
    <property type="match status" value="1"/>
</dbReference>
<organism evidence="10">
    <name type="scientific">Vitis davidii</name>
    <dbReference type="NCBI Taxonomy" id="103354"/>
    <lineage>
        <taxon>Eukaryota</taxon>
        <taxon>Viridiplantae</taxon>
        <taxon>Streptophyta</taxon>
        <taxon>Embryophyta</taxon>
        <taxon>Tracheophyta</taxon>
        <taxon>Spermatophyta</taxon>
        <taxon>Magnoliopsida</taxon>
        <taxon>eudicotyledons</taxon>
        <taxon>Gunneridae</taxon>
        <taxon>Pentapetalae</taxon>
        <taxon>rosids</taxon>
        <taxon>Vitales</taxon>
        <taxon>Vitaceae</taxon>
        <taxon>Viteae</taxon>
        <taxon>Vitis</taxon>
    </lineage>
</organism>
<dbReference type="CDD" id="cd02846">
    <property type="entry name" value="PAZ_argonaute_like"/>
    <property type="match status" value="1"/>
</dbReference>
<dbReference type="Pfam" id="PF02171">
    <property type="entry name" value="Piwi"/>
    <property type="match status" value="1"/>
</dbReference>
<keyword evidence="2" id="KW-0678">Repressor</keyword>
<keyword evidence="5" id="KW-0943">RNA-mediated gene silencing</keyword>
<dbReference type="PROSITE" id="PS50822">
    <property type="entry name" value="PIWI"/>
    <property type="match status" value="1"/>
</dbReference>
<dbReference type="Gene3D" id="3.40.50.2300">
    <property type="match status" value="1"/>
</dbReference>
<evidence type="ECO:0000313" key="10">
    <source>
        <dbReference type="EMBL" id="XBR10339.1"/>
    </source>
</evidence>
<protein>
    <submittedName>
        <fullName evidence="10">AGO4</fullName>
    </submittedName>
</protein>
<dbReference type="Pfam" id="PF08699">
    <property type="entry name" value="ArgoL1"/>
    <property type="match status" value="1"/>
</dbReference>
<dbReference type="Pfam" id="PF02170">
    <property type="entry name" value="PAZ"/>
    <property type="match status" value="1"/>
</dbReference>
<dbReference type="Pfam" id="PF16488">
    <property type="entry name" value="ArgoL2"/>
    <property type="match status" value="1"/>
</dbReference>
<dbReference type="InterPro" id="IPR012337">
    <property type="entry name" value="RNaseH-like_sf"/>
</dbReference>
<dbReference type="FunFam" id="3.30.420.10:FF:000091">
    <property type="entry name" value="Protein argonaute 3"/>
    <property type="match status" value="1"/>
</dbReference>
<dbReference type="SMART" id="SM01163">
    <property type="entry name" value="DUF1785"/>
    <property type="match status" value="1"/>
</dbReference>
<dbReference type="InterPro" id="IPR036085">
    <property type="entry name" value="PAZ_dom_sf"/>
</dbReference>
<accession>A0AAU7N4H2</accession>
<dbReference type="InterPro" id="IPR032473">
    <property type="entry name" value="Argonaute_Mid_dom"/>
</dbReference>
<gene>
    <name evidence="10" type="primary">AGO4</name>
</gene>
<dbReference type="InterPro" id="IPR032472">
    <property type="entry name" value="ArgoL2"/>
</dbReference>
<keyword evidence="6" id="KW-0687">Ribonucleoprotein</keyword>
<dbReference type="SMART" id="SM00950">
    <property type="entry name" value="Piwi"/>
    <property type="match status" value="1"/>
</dbReference>
<dbReference type="FunFam" id="2.170.260.10:FF:000008">
    <property type="entry name" value="Protein argonaute 7"/>
    <property type="match status" value="1"/>
</dbReference>
<dbReference type="InterPro" id="IPR045246">
    <property type="entry name" value="Piwi_ago-like"/>
</dbReference>
<dbReference type="InterPro" id="IPR003100">
    <property type="entry name" value="PAZ_dom"/>
</dbReference>
<evidence type="ECO:0000256" key="4">
    <source>
        <dbReference type="ARBA" id="ARBA00022884"/>
    </source>
</evidence>
<keyword evidence="4" id="KW-0694">RNA-binding</keyword>
<reference evidence="10" key="1">
    <citation type="submission" date="2024-05" db="EMBL/GenBank/DDBJ databases">
        <title>Gene cloning of transmethylase from Vitis davidii.</title>
        <authorList>
            <person name="Lai C."/>
            <person name="Lai G."/>
            <person name="Lin J."/>
        </authorList>
    </citation>
    <scope>NUCLEOTIDE SEQUENCE</scope>
    <source>
        <tissue evidence="10">Cell</tissue>
    </source>
</reference>
<dbReference type="AlphaFoldDB" id="A0AAU7N4H2"/>
<dbReference type="InterPro" id="IPR003165">
    <property type="entry name" value="Piwi"/>
</dbReference>
<proteinExistence type="evidence at transcript level"/>
<evidence type="ECO:0000256" key="1">
    <source>
        <dbReference type="ARBA" id="ARBA00008201"/>
    </source>
</evidence>
<dbReference type="InterPro" id="IPR036397">
    <property type="entry name" value="RNaseH_sf"/>
</dbReference>
<dbReference type="GO" id="GO:1990904">
    <property type="term" value="C:ribonucleoprotein complex"/>
    <property type="evidence" value="ECO:0007669"/>
    <property type="project" value="UniProtKB-KW"/>
</dbReference>
<feature type="domain" description="PAZ" evidence="8">
    <location>
        <begin position="280"/>
        <end position="397"/>
    </location>
</feature>